<sequence>MGDYAVAVQKLAVDIMGAITESLGLCPTYLTTKLDDGMQFLSNGRYKSVVHGETLNNEKTRISIASLHSLGMDVKMETAKELVDEEHPKGYKESSFNDFLDFISKNNLEEEKSFLKTLKIQQ</sequence>
<dbReference type="GO" id="GO:0046872">
    <property type="term" value="F:metal ion binding"/>
    <property type="evidence" value="ECO:0007669"/>
    <property type="project" value="UniProtKB-KW"/>
</dbReference>
<dbReference type="PANTHER" id="PTHR47991">
    <property type="entry name" value="OXOGLUTARATE/IRON-DEPENDENT DIOXYGENASE"/>
    <property type="match status" value="1"/>
</dbReference>
<name>A0AAD1Z3Y3_9LAMI</name>
<evidence type="ECO:0000256" key="1">
    <source>
        <dbReference type="ARBA" id="ARBA00022723"/>
    </source>
</evidence>
<dbReference type="Proteomes" id="UP000834106">
    <property type="component" value="Chromosome 5"/>
</dbReference>
<dbReference type="InterPro" id="IPR050295">
    <property type="entry name" value="Plant_2OG-oxidoreductases"/>
</dbReference>
<evidence type="ECO:0000256" key="2">
    <source>
        <dbReference type="ARBA" id="ARBA00023004"/>
    </source>
</evidence>
<protein>
    <recommendedName>
        <fullName evidence="3">Isopenicillin N synthase-like Fe(2+) 2OG dioxygenase domain-containing protein</fullName>
    </recommendedName>
</protein>
<dbReference type="EMBL" id="OU503040">
    <property type="protein sequence ID" value="CAI9762334.1"/>
    <property type="molecule type" value="Genomic_DNA"/>
</dbReference>
<evidence type="ECO:0000313" key="4">
    <source>
        <dbReference type="EMBL" id="CAI9762334.1"/>
    </source>
</evidence>
<organism evidence="4 5">
    <name type="scientific">Fraxinus pennsylvanica</name>
    <dbReference type="NCBI Taxonomy" id="56036"/>
    <lineage>
        <taxon>Eukaryota</taxon>
        <taxon>Viridiplantae</taxon>
        <taxon>Streptophyta</taxon>
        <taxon>Embryophyta</taxon>
        <taxon>Tracheophyta</taxon>
        <taxon>Spermatophyta</taxon>
        <taxon>Magnoliopsida</taxon>
        <taxon>eudicotyledons</taxon>
        <taxon>Gunneridae</taxon>
        <taxon>Pentapetalae</taxon>
        <taxon>asterids</taxon>
        <taxon>lamiids</taxon>
        <taxon>Lamiales</taxon>
        <taxon>Oleaceae</taxon>
        <taxon>Oleeae</taxon>
        <taxon>Fraxinus</taxon>
    </lineage>
</organism>
<feature type="domain" description="Isopenicillin N synthase-like Fe(2+) 2OG dioxygenase" evidence="3">
    <location>
        <begin position="24"/>
        <end position="67"/>
    </location>
</feature>
<dbReference type="InterPro" id="IPR044861">
    <property type="entry name" value="IPNS-like_FE2OG_OXY"/>
</dbReference>
<dbReference type="SUPFAM" id="SSF51197">
    <property type="entry name" value="Clavaminate synthase-like"/>
    <property type="match status" value="1"/>
</dbReference>
<proteinExistence type="predicted"/>
<keyword evidence="2" id="KW-0408">Iron</keyword>
<keyword evidence="5" id="KW-1185">Reference proteome</keyword>
<evidence type="ECO:0000259" key="3">
    <source>
        <dbReference type="Pfam" id="PF03171"/>
    </source>
</evidence>
<dbReference type="AlphaFoldDB" id="A0AAD1Z3Y3"/>
<dbReference type="Gene3D" id="2.60.120.330">
    <property type="entry name" value="B-lactam Antibiotic, Isopenicillin N Synthase, Chain"/>
    <property type="match status" value="1"/>
</dbReference>
<reference evidence="4" key="1">
    <citation type="submission" date="2023-05" db="EMBL/GenBank/DDBJ databases">
        <authorList>
            <person name="Huff M."/>
        </authorList>
    </citation>
    <scope>NUCLEOTIDE SEQUENCE</scope>
</reference>
<dbReference type="InterPro" id="IPR027443">
    <property type="entry name" value="IPNS-like_sf"/>
</dbReference>
<evidence type="ECO:0000313" key="5">
    <source>
        <dbReference type="Proteomes" id="UP000834106"/>
    </source>
</evidence>
<gene>
    <name evidence="4" type="ORF">FPE_LOCUS9764</name>
</gene>
<keyword evidence="1" id="KW-0479">Metal-binding</keyword>
<dbReference type="Pfam" id="PF03171">
    <property type="entry name" value="2OG-FeII_Oxy"/>
    <property type="match status" value="1"/>
</dbReference>
<accession>A0AAD1Z3Y3</accession>